<dbReference type="AlphaFoldDB" id="A0A7C3PEX1"/>
<sequence>MQPSSTRPTNIYQLKISLLGISPMIWRRLLVHSDSSIADLHHFIQIAMGWEDIHLHRFTIHGQEYGIYRCGGIWFDSDAHQLKLHHFGLRRNEKFRYDYDFGDDWRHEIRVEAILPVENNKTYPVCTAGKRAAPLEDCGGVEGYLERQQDVPLQTVELFSQKLADQTAWSEDEQDVLRDLLPWLDLECFDRHAVNRRLRLYAEEDEAWLFAP</sequence>
<name>A0A7C3PEX1_9CYAN</name>
<dbReference type="SUPFAM" id="SSF159941">
    <property type="entry name" value="MM3350-like"/>
    <property type="match status" value="1"/>
</dbReference>
<dbReference type="PANTHER" id="PTHR41878">
    <property type="entry name" value="LEXA REPRESSOR-RELATED"/>
    <property type="match status" value="1"/>
</dbReference>
<accession>A0A7C3PEX1</accession>
<dbReference type="Gene3D" id="3.10.290.30">
    <property type="entry name" value="MM3350-like"/>
    <property type="match status" value="1"/>
</dbReference>
<proteinExistence type="predicted"/>
<reference evidence="2" key="1">
    <citation type="journal article" date="2020" name="mSystems">
        <title>Genome- and Community-Level Interaction Insights into Carbon Utilization and Element Cycling Functions of Hydrothermarchaeota in Hydrothermal Sediment.</title>
        <authorList>
            <person name="Zhou Z."/>
            <person name="Liu Y."/>
            <person name="Xu W."/>
            <person name="Pan J."/>
            <person name="Luo Z.H."/>
            <person name="Li M."/>
        </authorList>
    </citation>
    <scope>NUCLEOTIDE SEQUENCE [LARGE SCALE GENOMIC DNA]</scope>
    <source>
        <strain evidence="2">SpSt-418</strain>
    </source>
</reference>
<dbReference type="InterPro" id="IPR024047">
    <property type="entry name" value="MM3350-like_sf"/>
</dbReference>
<comment type="caution">
    <text evidence="2">The sequence shown here is derived from an EMBL/GenBank/DDBJ whole genome shotgun (WGS) entry which is preliminary data.</text>
</comment>
<dbReference type="EMBL" id="DSRU01000255">
    <property type="protein sequence ID" value="HFM99552.1"/>
    <property type="molecule type" value="Genomic_DNA"/>
</dbReference>
<evidence type="ECO:0000313" key="2">
    <source>
        <dbReference type="EMBL" id="HFM99552.1"/>
    </source>
</evidence>
<dbReference type="InterPro" id="IPR012912">
    <property type="entry name" value="Plasmid_pRiA4b_Orf3-like"/>
</dbReference>
<evidence type="ECO:0000259" key="1">
    <source>
        <dbReference type="Pfam" id="PF07929"/>
    </source>
</evidence>
<protein>
    <submittedName>
        <fullName evidence="2">Plasmid pRiA4b ORF-3 family protein</fullName>
    </submittedName>
</protein>
<dbReference type="Pfam" id="PF07929">
    <property type="entry name" value="PRiA4_ORF3"/>
    <property type="match status" value="1"/>
</dbReference>
<gene>
    <name evidence="2" type="ORF">ENR64_17680</name>
</gene>
<dbReference type="PANTHER" id="PTHR41878:SF1">
    <property type="entry name" value="TNPR PROTEIN"/>
    <property type="match status" value="1"/>
</dbReference>
<feature type="domain" description="Plasmid pRiA4b Orf3-like" evidence="1">
    <location>
        <begin position="11"/>
        <end position="147"/>
    </location>
</feature>
<organism evidence="2">
    <name type="scientific">Oscillatoriales cyanobacterium SpSt-418</name>
    <dbReference type="NCBI Taxonomy" id="2282169"/>
    <lineage>
        <taxon>Bacteria</taxon>
        <taxon>Bacillati</taxon>
        <taxon>Cyanobacteriota</taxon>
        <taxon>Cyanophyceae</taxon>
        <taxon>Oscillatoriophycideae</taxon>
        <taxon>Oscillatoriales</taxon>
    </lineage>
</organism>